<proteinExistence type="predicted"/>
<reference evidence="2 3" key="1">
    <citation type="submission" date="2019-02" db="EMBL/GenBank/DDBJ databases">
        <title>The genomic architecture of introgression among sibling species of bacteria.</title>
        <authorList>
            <person name="Cavassim M.I.A."/>
            <person name="Moeskjaer S."/>
            <person name="Moslemi C."/>
            <person name="Fields B."/>
            <person name="Bachmann A."/>
            <person name="Vilhjalmsson B."/>
            <person name="Schierup M.H."/>
            <person name="Young J.P.W."/>
            <person name="Andersen S.U."/>
        </authorList>
    </citation>
    <scope>NUCLEOTIDE SEQUENCE [LARGE SCALE GENOMIC DNA]</scope>
    <source>
        <strain evidence="2 3">SM92</strain>
    </source>
</reference>
<evidence type="ECO:0000256" key="1">
    <source>
        <dbReference type="SAM" id="MobiDB-lite"/>
    </source>
</evidence>
<dbReference type="EMBL" id="SIMR01000009">
    <property type="protein sequence ID" value="TBC01919.1"/>
    <property type="molecule type" value="Genomic_DNA"/>
</dbReference>
<feature type="region of interest" description="Disordered" evidence="1">
    <location>
        <begin position="489"/>
        <end position="520"/>
    </location>
</feature>
<dbReference type="AlphaFoldDB" id="A0AB38HRV3"/>
<protein>
    <submittedName>
        <fullName evidence="2">Uncharacterized protein</fullName>
    </submittedName>
</protein>
<evidence type="ECO:0000313" key="2">
    <source>
        <dbReference type="EMBL" id="TBC01919.1"/>
    </source>
</evidence>
<dbReference type="Proteomes" id="UP000294215">
    <property type="component" value="Unassembled WGS sequence"/>
</dbReference>
<gene>
    <name evidence="2" type="ORF">ELH40_37975</name>
</gene>
<name>A0AB38HRV3_9HYPH</name>
<feature type="compositionally biased region" description="Basic residues" evidence="1">
    <location>
        <begin position="506"/>
        <end position="520"/>
    </location>
</feature>
<organism evidence="2 3">
    <name type="scientific">Rhizobium ruizarguesonis</name>
    <dbReference type="NCBI Taxonomy" id="2081791"/>
    <lineage>
        <taxon>Bacteria</taxon>
        <taxon>Pseudomonadati</taxon>
        <taxon>Pseudomonadota</taxon>
        <taxon>Alphaproteobacteria</taxon>
        <taxon>Hyphomicrobiales</taxon>
        <taxon>Rhizobiaceae</taxon>
        <taxon>Rhizobium/Agrobacterium group</taxon>
        <taxon>Rhizobium</taxon>
    </lineage>
</organism>
<dbReference type="RefSeq" id="WP_130774559.1">
    <property type="nucleotide sequence ID" value="NZ_SIMR01000009.1"/>
</dbReference>
<comment type="caution">
    <text evidence="2">The sequence shown here is derived from an EMBL/GenBank/DDBJ whole genome shotgun (WGS) entry which is preliminary data.</text>
</comment>
<evidence type="ECO:0000313" key="3">
    <source>
        <dbReference type="Proteomes" id="UP000294215"/>
    </source>
</evidence>
<sequence>MVDKPTNIGDFLEQLRPPIIRSEGATASERYLAKLADRTFLNLWSYPNPYRSQKLAGAGDGKEICDLLVVCDPHILIFSEKDITWTNKSVDVAWSRWCRRAVFDAAAQLKGAERWLNEFPDRIFLDKLCEVPFPLALPAPERRRVHRIVVARGAKEAGRKFFDGGLGTFVVLPSLKGNYHTTPGTANFMPFAIGDIDPAGDFVHVFDDVSLDIVMSELDTITDLTEYLDKRAAFIRSGRLASAHGEEDLLAYYAIRINDHGDHDFTPPESRTWEEVGSLAIEHGNWTRYVTDPRYKAKKLADETSYAWDRLIESFTGHLLGGTSIVLEGHTYSLTNSEIAVRHMALQNRFLRRSHSQAILSALEIGRSTDVFFRAMLSPAASKQHETGFFFMTLKYLKWMDDRGGYEKYRQMRTFYIQTYAQALLMKHPHLRQVVGIAMEPPGQGRGSSEDIIFAEQTDWTEEDRDQSREDCANLNIMGQMKETPYHGEEFPEVAFARPRPLKENRKQRRTMAARNRRRK</sequence>
<accession>A0AB38HRV3</accession>